<dbReference type="STRING" id="3088.A0A383W6Q9"/>
<feature type="repeat" description="ANK" evidence="3">
    <location>
        <begin position="384"/>
        <end position="416"/>
    </location>
</feature>
<reference evidence="5 6" key="1">
    <citation type="submission" date="2016-10" db="EMBL/GenBank/DDBJ databases">
        <authorList>
            <person name="Cai Z."/>
        </authorList>
    </citation>
    <scope>NUCLEOTIDE SEQUENCE [LARGE SCALE GENOMIC DNA]</scope>
</reference>
<keyword evidence="1" id="KW-0677">Repeat</keyword>
<evidence type="ECO:0000313" key="6">
    <source>
        <dbReference type="Proteomes" id="UP000256970"/>
    </source>
</evidence>
<dbReference type="SUPFAM" id="SSF48403">
    <property type="entry name" value="Ankyrin repeat"/>
    <property type="match status" value="1"/>
</dbReference>
<evidence type="ECO:0000256" key="1">
    <source>
        <dbReference type="ARBA" id="ARBA00022737"/>
    </source>
</evidence>
<sequence length="557" mass="59965">MPVPGRALLLPVALLLLLACTPSHSSPLHDAAVNQDIVLLQQLLDSRKHDVNGLDASGRTPLAAALATCSNYTGRFPRMVPDGELQFCTTGTADGISASLICAGADVNVDVFPKERPGYKLVHLAACSGANDLYYLLAGGADANARYRLPDGRTVTPLTWAALCVAAGKNNTEYGYPGFSVERLLGAGADPLPFGPSATLPSALAYPKPHPLSRCNKLGACSAAEVQRIFDASWEGGAKFPEGFSIGYWRPLWQAQEAKAANPNMKPELADWFKRGKSYACKSADDYLKSELASRKEAAEKQRYARAYRLHVAVAADNLTAVKAIMSSGKIDVNSKNDKGLTPLQAGMGCSKTDFWCWPQVGPEVAEYLVSKGANVKLDVYPGSGYTLLHKAAFHGLTRLVKVLLKGGADPNAVYYDEDDKQRKDPQTPLTRAAYCDFRRSTNDGTGPDSTNGTMQALLDAGAKLLPFGKERPLTSFFNTPPSAQKCVKIGACSEAQLQAVMRDFKSGTCPVSFELVWRLQEKQAAAAAGKLPQQQQQQQQQQAAKQSGRRLRLVVV</sequence>
<evidence type="ECO:0000256" key="2">
    <source>
        <dbReference type="ARBA" id="ARBA00023043"/>
    </source>
</evidence>
<accession>A0A383W6Q9</accession>
<dbReference type="EMBL" id="FNXT01001171">
    <property type="protein sequence ID" value="SZX72890.1"/>
    <property type="molecule type" value="Genomic_DNA"/>
</dbReference>
<dbReference type="PANTHER" id="PTHR24189">
    <property type="entry name" value="MYOTROPHIN"/>
    <property type="match status" value="1"/>
</dbReference>
<dbReference type="Pfam" id="PF12796">
    <property type="entry name" value="Ank_2"/>
    <property type="match status" value="1"/>
</dbReference>
<dbReference type="InterPro" id="IPR050745">
    <property type="entry name" value="Multifunctional_regulatory"/>
</dbReference>
<dbReference type="PROSITE" id="PS50088">
    <property type="entry name" value="ANK_REPEAT"/>
    <property type="match status" value="1"/>
</dbReference>
<dbReference type="InterPro" id="IPR002110">
    <property type="entry name" value="Ankyrin_rpt"/>
</dbReference>
<keyword evidence="6" id="KW-1185">Reference proteome</keyword>
<evidence type="ECO:0000313" key="5">
    <source>
        <dbReference type="EMBL" id="SZX72890.1"/>
    </source>
</evidence>
<evidence type="ECO:0000256" key="3">
    <source>
        <dbReference type="PROSITE-ProRule" id="PRU00023"/>
    </source>
</evidence>
<dbReference type="InterPro" id="IPR036770">
    <property type="entry name" value="Ankyrin_rpt-contain_sf"/>
</dbReference>
<feature type="signal peptide" evidence="4">
    <location>
        <begin position="1"/>
        <end position="25"/>
    </location>
</feature>
<keyword evidence="4" id="KW-0732">Signal</keyword>
<dbReference type="SMART" id="SM00248">
    <property type="entry name" value="ANK"/>
    <property type="match status" value="4"/>
</dbReference>
<gene>
    <name evidence="5" type="ORF">BQ4739_LOCUS13027</name>
</gene>
<keyword evidence="2 3" id="KW-0040">ANK repeat</keyword>
<organism evidence="5 6">
    <name type="scientific">Tetradesmus obliquus</name>
    <name type="common">Green alga</name>
    <name type="synonym">Acutodesmus obliquus</name>
    <dbReference type="NCBI Taxonomy" id="3088"/>
    <lineage>
        <taxon>Eukaryota</taxon>
        <taxon>Viridiplantae</taxon>
        <taxon>Chlorophyta</taxon>
        <taxon>core chlorophytes</taxon>
        <taxon>Chlorophyceae</taxon>
        <taxon>CS clade</taxon>
        <taxon>Sphaeropleales</taxon>
        <taxon>Scenedesmaceae</taxon>
        <taxon>Tetradesmus</taxon>
    </lineage>
</organism>
<dbReference type="PROSITE" id="PS51257">
    <property type="entry name" value="PROKAR_LIPOPROTEIN"/>
    <property type="match status" value="1"/>
</dbReference>
<feature type="chain" id="PRO_5016971182" evidence="4">
    <location>
        <begin position="26"/>
        <end position="557"/>
    </location>
</feature>
<dbReference type="PROSITE" id="PS50297">
    <property type="entry name" value="ANK_REP_REGION"/>
    <property type="match status" value="1"/>
</dbReference>
<dbReference type="AlphaFoldDB" id="A0A383W6Q9"/>
<evidence type="ECO:0000256" key="4">
    <source>
        <dbReference type="SAM" id="SignalP"/>
    </source>
</evidence>
<name>A0A383W6Q9_TETOB</name>
<dbReference type="Proteomes" id="UP000256970">
    <property type="component" value="Unassembled WGS sequence"/>
</dbReference>
<proteinExistence type="predicted"/>
<protein>
    <submittedName>
        <fullName evidence="5">Uncharacterized protein</fullName>
    </submittedName>
</protein>
<dbReference type="Gene3D" id="1.25.40.20">
    <property type="entry name" value="Ankyrin repeat-containing domain"/>
    <property type="match status" value="2"/>
</dbReference>